<gene>
    <name evidence="3" type="ORF">FHR90_003313</name>
    <name evidence="4" type="ORF">HUK83_01520</name>
</gene>
<dbReference type="GO" id="GO:0003697">
    <property type="term" value="F:single-stranded DNA binding"/>
    <property type="evidence" value="ECO:0007669"/>
    <property type="project" value="InterPro"/>
</dbReference>
<feature type="domain" description="N-terminal" evidence="2">
    <location>
        <begin position="17"/>
        <end position="118"/>
    </location>
</feature>
<keyword evidence="5" id="KW-1185">Reference proteome</keyword>
<evidence type="ECO:0000313" key="6">
    <source>
        <dbReference type="Proteomes" id="UP000565205"/>
    </source>
</evidence>
<dbReference type="Pfam" id="PF08401">
    <property type="entry name" value="ArdcN"/>
    <property type="match status" value="1"/>
</dbReference>
<feature type="region of interest" description="Disordered" evidence="1">
    <location>
        <begin position="1"/>
        <end position="21"/>
    </location>
</feature>
<comment type="caution">
    <text evidence="3">The sequence shown here is derived from an EMBL/GenBank/DDBJ whole genome shotgun (WGS) entry which is preliminary data.</text>
</comment>
<protein>
    <submittedName>
        <fullName evidence="4">ArdC family protein</fullName>
    </submittedName>
</protein>
<proteinExistence type="predicted"/>
<reference evidence="3 5" key="2">
    <citation type="submission" date="2020-08" db="EMBL/GenBank/DDBJ databases">
        <title>Genomic Encyclopedia of Type Strains, Phase III (KMG-III): the genomes of soil and plant-associated and newly described type strains.</title>
        <authorList>
            <person name="Whitman W."/>
        </authorList>
    </citation>
    <scope>NUCLEOTIDE SEQUENCE [LARGE SCALE GENOMIC DNA]</scope>
    <source>
        <strain evidence="3 5">CECT 8088</strain>
    </source>
</reference>
<reference evidence="4 6" key="1">
    <citation type="submission" date="2020-06" db="EMBL/GenBank/DDBJ databases">
        <title>Description of novel acetic acid bacteria.</title>
        <authorList>
            <person name="Sombolestani A."/>
        </authorList>
    </citation>
    <scope>NUCLEOTIDE SEQUENCE [LARGE SCALE GENOMIC DNA]</scope>
    <source>
        <strain evidence="4 6">LMG 26838</strain>
    </source>
</reference>
<evidence type="ECO:0000313" key="4">
    <source>
        <dbReference type="EMBL" id="NVN29028.1"/>
    </source>
</evidence>
<name>A0A839UZX7_9PROT</name>
<dbReference type="InterPro" id="IPR013610">
    <property type="entry name" value="ArdC_N"/>
</dbReference>
<accession>A0A839UZX7</accession>
<organism evidence="3 5">
    <name type="scientific">Endobacter medicaginis</name>
    <dbReference type="NCBI Taxonomy" id="1181271"/>
    <lineage>
        <taxon>Bacteria</taxon>
        <taxon>Pseudomonadati</taxon>
        <taxon>Pseudomonadota</taxon>
        <taxon>Alphaproteobacteria</taxon>
        <taxon>Acetobacterales</taxon>
        <taxon>Acetobacteraceae</taxon>
        <taxon>Endobacter</taxon>
    </lineage>
</organism>
<sequence>MAYGRRRQAAGATDRRDRQQEVTDRIIGALEQGTLPWRQPWDPGRAGHDMRPRNVASGRLYRGINILLLAMDERAWSSGDHRWCTYEQARANGWQVRKGEAGTTVFFVGQAPRKEGARRRCKQGLLSDDFSGMLAECCAAQGFPLPVWRPAASLRHRNLRTGPPRGGLCCFGDMWFSLLGVGAPMQRGDSSTVAQRIAVSQLT</sequence>
<evidence type="ECO:0000313" key="5">
    <source>
        <dbReference type="Proteomes" id="UP000557688"/>
    </source>
</evidence>
<evidence type="ECO:0000256" key="1">
    <source>
        <dbReference type="SAM" id="MobiDB-lite"/>
    </source>
</evidence>
<dbReference type="Proteomes" id="UP000557688">
    <property type="component" value="Unassembled WGS sequence"/>
</dbReference>
<dbReference type="RefSeq" id="WP_176621759.1">
    <property type="nucleotide sequence ID" value="NZ_JABXXQ010000009.1"/>
</dbReference>
<dbReference type="EMBL" id="JACHXV010000034">
    <property type="protein sequence ID" value="MBB3175457.1"/>
    <property type="molecule type" value="Genomic_DNA"/>
</dbReference>
<dbReference type="EMBL" id="JABXXQ010000009">
    <property type="protein sequence ID" value="NVN29028.1"/>
    <property type="molecule type" value="Genomic_DNA"/>
</dbReference>
<evidence type="ECO:0000313" key="3">
    <source>
        <dbReference type="EMBL" id="MBB3175457.1"/>
    </source>
</evidence>
<dbReference type="AlphaFoldDB" id="A0A839UZX7"/>
<dbReference type="Proteomes" id="UP000565205">
    <property type="component" value="Unassembled WGS sequence"/>
</dbReference>
<evidence type="ECO:0000259" key="2">
    <source>
        <dbReference type="Pfam" id="PF08401"/>
    </source>
</evidence>